<dbReference type="OrthoDB" id="3035096at2"/>
<protein>
    <recommendedName>
        <fullName evidence="1">Transposase IS30-like HTH domain-containing protein</fullName>
    </recommendedName>
</protein>
<dbReference type="InterPro" id="IPR025246">
    <property type="entry name" value="IS30-like_HTH"/>
</dbReference>
<name>A0A3N4GZ34_9ACTN</name>
<proteinExistence type="predicted"/>
<organism evidence="2 3">
    <name type="scientific">Gordonia oryzae</name>
    <dbReference type="NCBI Taxonomy" id="2487349"/>
    <lineage>
        <taxon>Bacteria</taxon>
        <taxon>Bacillati</taxon>
        <taxon>Actinomycetota</taxon>
        <taxon>Actinomycetes</taxon>
        <taxon>Mycobacteriales</taxon>
        <taxon>Gordoniaceae</taxon>
        <taxon>Gordonia</taxon>
    </lineage>
</organism>
<evidence type="ECO:0000313" key="2">
    <source>
        <dbReference type="EMBL" id="RPA65966.1"/>
    </source>
</evidence>
<reference evidence="2 3" key="1">
    <citation type="submission" date="2018-11" db="EMBL/GenBank/DDBJ databases">
        <title>Draft genome sequence of Gordonia sp. RS15-1S isolated from rice stems.</title>
        <authorList>
            <person name="Muangham S."/>
        </authorList>
    </citation>
    <scope>NUCLEOTIDE SEQUENCE [LARGE SCALE GENOMIC DNA]</scope>
    <source>
        <strain evidence="2 3">RS15-1S</strain>
    </source>
</reference>
<evidence type="ECO:0000259" key="1">
    <source>
        <dbReference type="Pfam" id="PF13936"/>
    </source>
</evidence>
<sequence>MTAEDTVEIVHAYEAGQSTQCIGSRYGISKTRVATILREQGVPLRRQGLTDEQVSEAAQLYEAGKSLATLGAHFGVSHATIANVLKKRGTRMRPRPGWSDSSGS</sequence>
<comment type="caution">
    <text evidence="2">The sequence shown here is derived from an EMBL/GenBank/DDBJ whole genome shotgun (WGS) entry which is preliminary data.</text>
</comment>
<accession>A0A3N4GZ34</accession>
<dbReference type="Proteomes" id="UP000267536">
    <property type="component" value="Unassembled WGS sequence"/>
</dbReference>
<gene>
    <name evidence="2" type="ORF">EF294_03740</name>
</gene>
<dbReference type="Pfam" id="PF13936">
    <property type="entry name" value="HTH_38"/>
    <property type="match status" value="1"/>
</dbReference>
<dbReference type="EMBL" id="RKMH01000002">
    <property type="protein sequence ID" value="RPA65966.1"/>
    <property type="molecule type" value="Genomic_DNA"/>
</dbReference>
<dbReference type="Gene3D" id="1.10.10.60">
    <property type="entry name" value="Homeodomain-like"/>
    <property type="match status" value="2"/>
</dbReference>
<dbReference type="AlphaFoldDB" id="A0A3N4GZ34"/>
<evidence type="ECO:0000313" key="3">
    <source>
        <dbReference type="Proteomes" id="UP000267536"/>
    </source>
</evidence>
<feature type="domain" description="Transposase IS30-like HTH" evidence="1">
    <location>
        <begin position="45"/>
        <end position="87"/>
    </location>
</feature>
<keyword evidence="3" id="KW-1185">Reference proteome</keyword>